<evidence type="ECO:0000313" key="2">
    <source>
        <dbReference type="Proteomes" id="UP001597510"/>
    </source>
</evidence>
<proteinExistence type="predicted"/>
<protein>
    <submittedName>
        <fullName evidence="1">Uncharacterized protein</fullName>
    </submittedName>
</protein>
<sequence length="119" mass="13557">MAVNSNILILEEAAALSHITPDTSDNEIIHILLKKLYMSDTEEYLFDSPDGFWTDTAVRRMVSLLTTENNLACISTNRDMERVYLKISKHGIDISKQGGWLKYLSFRAAYQSGTYTVFE</sequence>
<evidence type="ECO:0000313" key="1">
    <source>
        <dbReference type="EMBL" id="MFD2523123.1"/>
    </source>
</evidence>
<gene>
    <name evidence="1" type="ORF">ACFSR2_19655</name>
</gene>
<accession>A0ABW5JBY8</accession>
<dbReference type="EMBL" id="JBHULC010000027">
    <property type="protein sequence ID" value="MFD2523123.1"/>
    <property type="molecule type" value="Genomic_DNA"/>
</dbReference>
<organism evidence="1 2">
    <name type="scientific">Emticicia soli</name>
    <dbReference type="NCBI Taxonomy" id="2027878"/>
    <lineage>
        <taxon>Bacteria</taxon>
        <taxon>Pseudomonadati</taxon>
        <taxon>Bacteroidota</taxon>
        <taxon>Cytophagia</taxon>
        <taxon>Cytophagales</taxon>
        <taxon>Leadbetterellaceae</taxon>
        <taxon>Emticicia</taxon>
    </lineage>
</organism>
<name>A0ABW5JBY8_9BACT</name>
<reference evidence="2" key="1">
    <citation type="journal article" date="2019" name="Int. J. Syst. Evol. Microbiol.">
        <title>The Global Catalogue of Microorganisms (GCM) 10K type strain sequencing project: providing services to taxonomists for standard genome sequencing and annotation.</title>
        <authorList>
            <consortium name="The Broad Institute Genomics Platform"/>
            <consortium name="The Broad Institute Genome Sequencing Center for Infectious Disease"/>
            <person name="Wu L."/>
            <person name="Ma J."/>
        </authorList>
    </citation>
    <scope>NUCLEOTIDE SEQUENCE [LARGE SCALE GENOMIC DNA]</scope>
    <source>
        <strain evidence="2">KCTC 52344</strain>
    </source>
</reference>
<keyword evidence="2" id="KW-1185">Reference proteome</keyword>
<dbReference type="RefSeq" id="WP_340239330.1">
    <property type="nucleotide sequence ID" value="NZ_JBBEWC010000012.1"/>
</dbReference>
<dbReference type="Proteomes" id="UP001597510">
    <property type="component" value="Unassembled WGS sequence"/>
</dbReference>
<comment type="caution">
    <text evidence="1">The sequence shown here is derived from an EMBL/GenBank/DDBJ whole genome shotgun (WGS) entry which is preliminary data.</text>
</comment>